<reference evidence="2 3" key="1">
    <citation type="submission" date="2017-04" db="EMBL/GenBank/DDBJ databases">
        <title>Unexpected and diverse lifestyles within the genus Limnohabitans.</title>
        <authorList>
            <person name="Kasalicky V."/>
            <person name="Mehrshad M."/>
            <person name="Andrei S.-A."/>
            <person name="Salcher M."/>
            <person name="Kratochvilova H."/>
            <person name="Simek K."/>
            <person name="Ghai R."/>
        </authorList>
    </citation>
    <scope>NUCLEOTIDE SEQUENCE [LARGE SCALE GENOMIC DNA]</scope>
    <source>
        <strain evidence="2 3">MWH-C5</strain>
    </source>
</reference>
<dbReference type="PANTHER" id="PTHR42951">
    <property type="entry name" value="METALLO-BETA-LACTAMASE DOMAIN-CONTAINING"/>
    <property type="match status" value="1"/>
</dbReference>
<feature type="domain" description="Metallo-beta-lactamase" evidence="1">
    <location>
        <begin position="28"/>
        <end position="214"/>
    </location>
</feature>
<sequence>MQAKQVVPEVYYVQGVSEMGSSANQNFISNAGFVVTPAGVVVIDALGSPELARRLVAEIAKVTRKPIHTVVLTHYHADHIYGLQVFKDLGARIVAHGAAREYLTSDTARLRLESSRQELWPWVDEKTRLVPADEWLSGPQVLTVDGVRFDIQPVGPSHTAEDLVVYLPQQKVLFAGDLVFRNRIPFVGQADSRHWIEAMQSLLKFDTRWVVPGHGPISNDPKGDMTLTRDYLLYLREVMGRAAKDMEPFESAYANTDWSKFAKMPLFKSANRMNAYNTYLLMEQEAK</sequence>
<keyword evidence="2" id="KW-0378">Hydrolase</keyword>
<dbReference type="SMART" id="SM00849">
    <property type="entry name" value="Lactamase_B"/>
    <property type="match status" value="1"/>
</dbReference>
<evidence type="ECO:0000313" key="3">
    <source>
        <dbReference type="Proteomes" id="UP000251341"/>
    </source>
</evidence>
<keyword evidence="3" id="KW-1185">Reference proteome</keyword>
<dbReference type="Pfam" id="PF00753">
    <property type="entry name" value="Lactamase_B"/>
    <property type="match status" value="1"/>
</dbReference>
<dbReference type="PANTHER" id="PTHR42951:SF20">
    <property type="entry name" value="BETA LACTAMASE"/>
    <property type="match status" value="1"/>
</dbReference>
<organism evidence="2 3">
    <name type="scientific">Limnohabitans curvus</name>
    <dbReference type="NCBI Taxonomy" id="323423"/>
    <lineage>
        <taxon>Bacteria</taxon>
        <taxon>Pseudomonadati</taxon>
        <taxon>Pseudomonadota</taxon>
        <taxon>Betaproteobacteria</taxon>
        <taxon>Burkholderiales</taxon>
        <taxon>Comamonadaceae</taxon>
        <taxon>Limnohabitans</taxon>
    </lineage>
</organism>
<accession>A0A315EU29</accession>
<dbReference type="AlphaFoldDB" id="A0A315EU29"/>
<dbReference type="InterPro" id="IPR036866">
    <property type="entry name" value="RibonucZ/Hydroxyglut_hydro"/>
</dbReference>
<name>A0A315EU29_9BURK</name>
<dbReference type="GO" id="GO:0016787">
    <property type="term" value="F:hydrolase activity"/>
    <property type="evidence" value="ECO:0007669"/>
    <property type="project" value="UniProtKB-KW"/>
</dbReference>
<dbReference type="Proteomes" id="UP000251341">
    <property type="component" value="Unassembled WGS sequence"/>
</dbReference>
<evidence type="ECO:0000313" key="2">
    <source>
        <dbReference type="EMBL" id="PUE60699.1"/>
    </source>
</evidence>
<dbReference type="Gene3D" id="3.60.15.10">
    <property type="entry name" value="Ribonuclease Z/Hydroxyacylglutathione hydrolase-like"/>
    <property type="match status" value="1"/>
</dbReference>
<dbReference type="InterPro" id="IPR050855">
    <property type="entry name" value="NDM-1-like"/>
</dbReference>
<dbReference type="CDD" id="cd16282">
    <property type="entry name" value="metallo-hydrolase-like_MBL-fold"/>
    <property type="match status" value="1"/>
</dbReference>
<comment type="caution">
    <text evidence="2">The sequence shown here is derived from an EMBL/GenBank/DDBJ whole genome shotgun (WGS) entry which is preliminary data.</text>
</comment>
<proteinExistence type="predicted"/>
<protein>
    <submittedName>
        <fullName evidence="2">MBL fold metallo-hydrolase</fullName>
    </submittedName>
</protein>
<evidence type="ECO:0000259" key="1">
    <source>
        <dbReference type="SMART" id="SM00849"/>
    </source>
</evidence>
<gene>
    <name evidence="2" type="ORF">B9Z44_03745</name>
</gene>
<dbReference type="EMBL" id="NESP01000001">
    <property type="protein sequence ID" value="PUE60699.1"/>
    <property type="molecule type" value="Genomic_DNA"/>
</dbReference>
<dbReference type="SUPFAM" id="SSF56281">
    <property type="entry name" value="Metallo-hydrolase/oxidoreductase"/>
    <property type="match status" value="1"/>
</dbReference>
<dbReference type="InterPro" id="IPR001279">
    <property type="entry name" value="Metallo-B-lactamas"/>
</dbReference>